<dbReference type="NCBIfam" id="TIGR00675">
    <property type="entry name" value="dcm"/>
    <property type="match status" value="1"/>
</dbReference>
<sequence>MRYLSLFSGIEAATVAWKPLGWTCVAVSEIEKFPCALLAHYYPNVPNLGDVTQITLEQIKALGRIDLVVFGSPCQDLSVAGKRKGLDGERSGLFFAAIRIIRWAKQFCQCRFALWENVPGAFSSNEGADFAAVVEQMAGCRNISTPKNGWGSEGAAVGYYGLLEWAVLDAQWFGVTQRRKRVFALIDFGNWWDRSPILLEPESMRGNPTQSGREKKDNSTIVAKCLTRRGAGGLNQDPETANFVVHGTQDPIVNDDLAHCLGRNRGRENAIYACSATKLNATTINTITKSYGSGGADLETKPLLLTTTDTAATLTKGFGDRGVDADQIANGNCAIQANKVRRLTPLECERLQGFPDNYTNIPGASDTPRYSALGNSMAVPVMRWIGERIAQVLGEAV</sequence>
<evidence type="ECO:0000256" key="7">
    <source>
        <dbReference type="PROSITE-ProRule" id="PRU01016"/>
    </source>
</evidence>
<evidence type="ECO:0000256" key="4">
    <source>
        <dbReference type="ARBA" id="ARBA00022691"/>
    </source>
</evidence>
<evidence type="ECO:0000256" key="3">
    <source>
        <dbReference type="ARBA" id="ARBA00022679"/>
    </source>
</evidence>
<evidence type="ECO:0000256" key="6">
    <source>
        <dbReference type="ARBA" id="ARBA00047422"/>
    </source>
</evidence>
<reference evidence="8 9" key="1">
    <citation type="submission" date="2018-09" db="EMBL/GenBank/DDBJ databases">
        <title>The draft genome of Acinetobacter spp. strains.</title>
        <authorList>
            <person name="Qin J."/>
            <person name="Feng Y."/>
            <person name="Zong Z."/>
        </authorList>
    </citation>
    <scope>NUCLEOTIDE SEQUENCE [LARGE SCALE GENOMIC DNA]</scope>
    <source>
        <strain evidence="8 9">WCHAc060096</strain>
    </source>
</reference>
<dbReference type="InterPro" id="IPR001525">
    <property type="entry name" value="C5_MeTfrase"/>
</dbReference>
<keyword evidence="5" id="KW-0680">Restriction system</keyword>
<dbReference type="PROSITE" id="PS51679">
    <property type="entry name" value="SAM_MT_C5"/>
    <property type="match status" value="1"/>
</dbReference>
<dbReference type="RefSeq" id="WP_120370281.1">
    <property type="nucleotide sequence ID" value="NZ_RAXU01000010.1"/>
</dbReference>
<gene>
    <name evidence="8" type="ORF">D7V21_09605</name>
</gene>
<comment type="caution">
    <text evidence="8">The sequence shown here is derived from an EMBL/GenBank/DDBJ whole genome shotgun (WGS) entry which is preliminary data.</text>
</comment>
<dbReference type="AlphaFoldDB" id="A0A3A8EES4"/>
<name>A0A3A8EES4_9GAMM</name>
<dbReference type="InterPro" id="IPR029063">
    <property type="entry name" value="SAM-dependent_MTases_sf"/>
</dbReference>
<keyword evidence="3 7" id="KW-0808">Transferase</keyword>
<dbReference type="Pfam" id="PF00145">
    <property type="entry name" value="DNA_methylase"/>
    <property type="match status" value="1"/>
</dbReference>
<dbReference type="Gene3D" id="3.90.120.10">
    <property type="entry name" value="DNA Methylase, subunit A, domain 2"/>
    <property type="match status" value="1"/>
</dbReference>
<evidence type="ECO:0000256" key="2">
    <source>
        <dbReference type="ARBA" id="ARBA00022603"/>
    </source>
</evidence>
<dbReference type="EC" id="2.1.1.37" evidence="1"/>
<protein>
    <recommendedName>
        <fullName evidence="1">DNA (cytosine-5-)-methyltransferase</fullName>
        <ecNumber evidence="1">2.1.1.37</ecNumber>
    </recommendedName>
</protein>
<keyword evidence="4 7" id="KW-0949">S-adenosyl-L-methionine</keyword>
<comment type="catalytic activity">
    <reaction evidence="6">
        <text>a 2'-deoxycytidine in DNA + S-adenosyl-L-methionine = a 5-methyl-2'-deoxycytidine in DNA + S-adenosyl-L-homocysteine + H(+)</text>
        <dbReference type="Rhea" id="RHEA:13681"/>
        <dbReference type="Rhea" id="RHEA-COMP:11369"/>
        <dbReference type="Rhea" id="RHEA-COMP:11370"/>
        <dbReference type="ChEBI" id="CHEBI:15378"/>
        <dbReference type="ChEBI" id="CHEBI:57856"/>
        <dbReference type="ChEBI" id="CHEBI:59789"/>
        <dbReference type="ChEBI" id="CHEBI:85452"/>
        <dbReference type="ChEBI" id="CHEBI:85454"/>
        <dbReference type="EC" id="2.1.1.37"/>
    </reaction>
</comment>
<dbReference type="InterPro" id="IPR050750">
    <property type="entry name" value="C5-MTase"/>
</dbReference>
<evidence type="ECO:0000256" key="5">
    <source>
        <dbReference type="ARBA" id="ARBA00022747"/>
    </source>
</evidence>
<dbReference type="PANTHER" id="PTHR46098">
    <property type="entry name" value="TRNA (CYTOSINE(38)-C(5))-METHYLTRANSFERASE"/>
    <property type="match status" value="1"/>
</dbReference>
<dbReference type="Proteomes" id="UP000269001">
    <property type="component" value="Unassembled WGS sequence"/>
</dbReference>
<dbReference type="PROSITE" id="PS00094">
    <property type="entry name" value="C5_MTASE_1"/>
    <property type="match status" value="1"/>
</dbReference>
<feature type="active site" evidence="7">
    <location>
        <position position="74"/>
    </location>
</feature>
<evidence type="ECO:0000313" key="8">
    <source>
        <dbReference type="EMBL" id="RKG33417.1"/>
    </source>
</evidence>
<dbReference type="GO" id="GO:0032259">
    <property type="term" value="P:methylation"/>
    <property type="evidence" value="ECO:0007669"/>
    <property type="project" value="UniProtKB-KW"/>
</dbReference>
<proteinExistence type="inferred from homology"/>
<dbReference type="GO" id="GO:0003886">
    <property type="term" value="F:DNA (cytosine-5-)-methyltransferase activity"/>
    <property type="evidence" value="ECO:0007669"/>
    <property type="project" value="UniProtKB-EC"/>
</dbReference>
<dbReference type="Gene3D" id="3.40.50.150">
    <property type="entry name" value="Vaccinia Virus protein VP39"/>
    <property type="match status" value="1"/>
</dbReference>
<dbReference type="GO" id="GO:0009307">
    <property type="term" value="P:DNA restriction-modification system"/>
    <property type="evidence" value="ECO:0007669"/>
    <property type="project" value="UniProtKB-KW"/>
</dbReference>
<dbReference type="SUPFAM" id="SSF53335">
    <property type="entry name" value="S-adenosyl-L-methionine-dependent methyltransferases"/>
    <property type="match status" value="1"/>
</dbReference>
<accession>A0A3A8EES4</accession>
<comment type="similarity">
    <text evidence="7">Belongs to the class I-like SAM-binding methyltransferase superfamily. C5-methyltransferase family.</text>
</comment>
<dbReference type="EMBL" id="RAXU01000010">
    <property type="protein sequence ID" value="RKG33417.1"/>
    <property type="molecule type" value="Genomic_DNA"/>
</dbReference>
<keyword evidence="2 7" id="KW-0489">Methyltransferase</keyword>
<organism evidence="8 9">
    <name type="scientific">Acinetobacter guerrae</name>
    <dbReference type="NCBI Taxonomy" id="1843371"/>
    <lineage>
        <taxon>Bacteria</taxon>
        <taxon>Pseudomonadati</taxon>
        <taxon>Pseudomonadota</taxon>
        <taxon>Gammaproteobacteria</taxon>
        <taxon>Moraxellales</taxon>
        <taxon>Moraxellaceae</taxon>
        <taxon>Acinetobacter</taxon>
    </lineage>
</organism>
<dbReference type="PANTHER" id="PTHR46098:SF1">
    <property type="entry name" value="TRNA (CYTOSINE(38)-C(5))-METHYLTRANSFERASE"/>
    <property type="match status" value="1"/>
</dbReference>
<dbReference type="InterPro" id="IPR018117">
    <property type="entry name" value="C5_DNA_meth_AS"/>
</dbReference>
<keyword evidence="9" id="KW-1185">Reference proteome</keyword>
<evidence type="ECO:0000256" key="1">
    <source>
        <dbReference type="ARBA" id="ARBA00011975"/>
    </source>
</evidence>
<evidence type="ECO:0000313" key="9">
    <source>
        <dbReference type="Proteomes" id="UP000269001"/>
    </source>
</evidence>